<accession>A0A7K3TII6</accession>
<dbReference type="Pfam" id="PF05014">
    <property type="entry name" value="Nuc_deoxyrib_tr"/>
    <property type="match status" value="1"/>
</dbReference>
<dbReference type="InterPro" id="IPR007710">
    <property type="entry name" value="Nucleoside_deoxyribTrfase"/>
</dbReference>
<protein>
    <submittedName>
        <fullName evidence="1">Nucleoside 2-deoxyribosyltransferase</fullName>
    </submittedName>
</protein>
<dbReference type="SUPFAM" id="SSF52309">
    <property type="entry name" value="N-(deoxy)ribosyltransferase-like"/>
    <property type="match status" value="1"/>
</dbReference>
<dbReference type="GO" id="GO:0016740">
    <property type="term" value="F:transferase activity"/>
    <property type="evidence" value="ECO:0007669"/>
    <property type="project" value="UniProtKB-KW"/>
</dbReference>
<dbReference type="Gene3D" id="3.40.50.450">
    <property type="match status" value="1"/>
</dbReference>
<dbReference type="Proteomes" id="UP000469763">
    <property type="component" value="Unassembled WGS sequence"/>
</dbReference>
<sequence length="143" mass="15862">MGQESKEFDFYAAGPFFNDREVASMERLEAVLESHGRKLFKPRFVSEIDEVGPRKCFEDDCAGILASRAVIANLIDDDPGTMFEIGFAHGHGIPVYAYLDGLTAETTVNLMIAQAVDAVFSGPDDLARWLETGVHEEPAFRQF</sequence>
<dbReference type="AlphaFoldDB" id="A0A7K3TII6"/>
<dbReference type="OrthoDB" id="9795789at2"/>
<dbReference type="EMBL" id="WHZY01000012">
    <property type="protein sequence ID" value="NEG78881.1"/>
    <property type="molecule type" value="Genomic_DNA"/>
</dbReference>
<keyword evidence="2" id="KW-1185">Reference proteome</keyword>
<proteinExistence type="predicted"/>
<organism evidence="1 2">
    <name type="scientific">Bifidobacterium avesanii</name>
    <dbReference type="NCBI Taxonomy" id="1798157"/>
    <lineage>
        <taxon>Bacteria</taxon>
        <taxon>Bacillati</taxon>
        <taxon>Actinomycetota</taxon>
        <taxon>Actinomycetes</taxon>
        <taxon>Bifidobacteriales</taxon>
        <taxon>Bifidobacteriaceae</taxon>
        <taxon>Bifidobacterium</taxon>
    </lineage>
</organism>
<evidence type="ECO:0000313" key="2">
    <source>
        <dbReference type="Proteomes" id="UP000469763"/>
    </source>
</evidence>
<keyword evidence="1" id="KW-0808">Transferase</keyword>
<evidence type="ECO:0000313" key="1">
    <source>
        <dbReference type="EMBL" id="NEG78881.1"/>
    </source>
</evidence>
<gene>
    <name evidence="1" type="ORF">GFD22_07845</name>
</gene>
<reference evidence="1 2" key="1">
    <citation type="submission" date="2019-10" db="EMBL/GenBank/DDBJ databases">
        <title>Bifidobacterium from non-human primates.</title>
        <authorList>
            <person name="Modesto M."/>
        </authorList>
    </citation>
    <scope>NUCLEOTIDE SEQUENCE [LARGE SCALE GENOMIC DNA]</scope>
    <source>
        <strain evidence="1 2">TREC</strain>
    </source>
</reference>
<dbReference type="RefSeq" id="WP_152350606.1">
    <property type="nucleotide sequence ID" value="NZ_WBSN01000011.1"/>
</dbReference>
<comment type="caution">
    <text evidence="1">The sequence shown here is derived from an EMBL/GenBank/DDBJ whole genome shotgun (WGS) entry which is preliminary data.</text>
</comment>
<name>A0A7K3TII6_9BIFI</name>